<gene>
    <name evidence="8" type="ORF">V5O49_16450</name>
</gene>
<comment type="caution">
    <text evidence="8">The sequence shown here is derived from an EMBL/GenBank/DDBJ whole genome shotgun (WGS) entry which is preliminary data.</text>
</comment>
<feature type="transmembrane region" description="Helical" evidence="6">
    <location>
        <begin position="245"/>
        <end position="267"/>
    </location>
</feature>
<dbReference type="EMBL" id="JBAGLP010000120">
    <property type="protein sequence ID" value="MEG3616718.1"/>
    <property type="molecule type" value="Genomic_DNA"/>
</dbReference>
<keyword evidence="9" id="KW-1185">Reference proteome</keyword>
<evidence type="ECO:0000256" key="2">
    <source>
        <dbReference type="ARBA" id="ARBA00006143"/>
    </source>
</evidence>
<feature type="transmembrane region" description="Helical" evidence="6">
    <location>
        <begin position="75"/>
        <end position="96"/>
    </location>
</feature>
<feature type="transmembrane region" description="Helical" evidence="6">
    <location>
        <begin position="200"/>
        <end position="225"/>
    </location>
</feature>
<comment type="similarity">
    <text evidence="2">Belongs to the DsbD family.</text>
</comment>
<evidence type="ECO:0000256" key="3">
    <source>
        <dbReference type="ARBA" id="ARBA00022692"/>
    </source>
</evidence>
<evidence type="ECO:0000256" key="5">
    <source>
        <dbReference type="ARBA" id="ARBA00023136"/>
    </source>
</evidence>
<feature type="transmembrane region" description="Helical" evidence="6">
    <location>
        <begin position="152"/>
        <end position="180"/>
    </location>
</feature>
<dbReference type="Proteomes" id="UP001310387">
    <property type="component" value="Unassembled WGS sequence"/>
</dbReference>
<accession>A0ABU7ZBG5</accession>
<reference evidence="8" key="2">
    <citation type="submission" date="2024-02" db="EMBL/GenBank/DDBJ databases">
        <authorList>
            <person name="Prathaban M."/>
            <person name="Mythili R."/>
            <person name="Sharmila Devi N."/>
            <person name="Sobanaa M."/>
            <person name="Prathiviraj R."/>
            <person name="Selvin J."/>
        </authorList>
    </citation>
    <scope>NUCLEOTIDE SEQUENCE</scope>
    <source>
        <strain evidence="8">MP1014</strain>
    </source>
</reference>
<evidence type="ECO:0000313" key="8">
    <source>
        <dbReference type="EMBL" id="MEG3616718.1"/>
    </source>
</evidence>
<proteinExistence type="inferred from homology"/>
<feature type="domain" description="Cytochrome C biogenesis protein transmembrane" evidence="7">
    <location>
        <begin position="6"/>
        <end position="183"/>
    </location>
</feature>
<organism evidence="8 9">
    <name type="scientific">Isoptericola haloaureus</name>
    <dbReference type="NCBI Taxonomy" id="1542902"/>
    <lineage>
        <taxon>Bacteria</taxon>
        <taxon>Bacillati</taxon>
        <taxon>Actinomycetota</taxon>
        <taxon>Actinomycetes</taxon>
        <taxon>Micrococcales</taxon>
        <taxon>Promicromonosporaceae</taxon>
        <taxon>Isoptericola</taxon>
    </lineage>
</organism>
<evidence type="ECO:0000256" key="4">
    <source>
        <dbReference type="ARBA" id="ARBA00022989"/>
    </source>
</evidence>
<reference evidence="8" key="1">
    <citation type="journal article" date="2024" name="Antonie Van Leeuwenhoek">
        <title>Isoptericola haloaureus sp. nov., a dimorphic actinobacterium isolated from mangrove sediments of southeast India, implicating biosaline agricultural significance through nitrogen fixation and salt tolerance genes.</title>
        <authorList>
            <person name="Prathaban M."/>
            <person name="Prathiviraj R."/>
            <person name="Ravichandran M."/>
            <person name="Natarajan S.D."/>
            <person name="Sobanaa M."/>
            <person name="Hari Krishna Kumar S."/>
            <person name="Chandrasekar V."/>
            <person name="Selvin J."/>
        </authorList>
    </citation>
    <scope>NUCLEOTIDE SEQUENCE</scope>
    <source>
        <strain evidence="8">MP1014</strain>
    </source>
</reference>
<feature type="transmembrane region" description="Helical" evidence="6">
    <location>
        <begin position="6"/>
        <end position="33"/>
    </location>
</feature>
<evidence type="ECO:0000256" key="1">
    <source>
        <dbReference type="ARBA" id="ARBA00004141"/>
    </source>
</evidence>
<dbReference type="PANTHER" id="PTHR31272">
    <property type="entry name" value="CYTOCHROME C-TYPE BIOGENESIS PROTEIN HI_1454-RELATED"/>
    <property type="match status" value="1"/>
</dbReference>
<feature type="transmembrane region" description="Helical" evidence="6">
    <location>
        <begin position="117"/>
        <end position="146"/>
    </location>
</feature>
<keyword evidence="4 6" id="KW-1133">Transmembrane helix</keyword>
<sequence length="286" mass="28984">MDVGLLTAFLGGALALLSPCGALLLPAFFASTVGSGPRLWAHGGVFYAGLVVVLVPLGVGAGAVGALFATHRETVVAVAAVLLVVLGVLQLLGLGFDPAHVLPGARAVQRSSASRTGWVKTFLLGAAGGVAGFCAGPVLGAVLTLAAAQGDVVGAGLLLAVYAAGMVLPLLALAAAWGRLGERGRSVLRGRTVRVLGRELHTTSIVTGLLLIAVGVLFWFTNGLVGMPELLPVGTQAWLQGQGALLAHPVLDVALVLVVAVVVVVVWTRRRTRAQRAAAPETEETS</sequence>
<keyword evidence="3 6" id="KW-0812">Transmembrane</keyword>
<feature type="transmembrane region" description="Helical" evidence="6">
    <location>
        <begin position="45"/>
        <end position="69"/>
    </location>
</feature>
<name>A0ABU7ZBG5_9MICO</name>
<evidence type="ECO:0000313" key="9">
    <source>
        <dbReference type="Proteomes" id="UP001310387"/>
    </source>
</evidence>
<keyword evidence="5 6" id="KW-0472">Membrane</keyword>
<dbReference type="InterPro" id="IPR003834">
    <property type="entry name" value="Cyt_c_assmbl_TM_dom"/>
</dbReference>
<evidence type="ECO:0000256" key="6">
    <source>
        <dbReference type="SAM" id="Phobius"/>
    </source>
</evidence>
<dbReference type="RefSeq" id="WP_332903166.1">
    <property type="nucleotide sequence ID" value="NZ_JBAGLP010000120.1"/>
</dbReference>
<dbReference type="Pfam" id="PF02683">
    <property type="entry name" value="DsbD_TM"/>
    <property type="match status" value="1"/>
</dbReference>
<dbReference type="InterPro" id="IPR051790">
    <property type="entry name" value="Cytochrome_c-biogenesis_DsbD"/>
</dbReference>
<dbReference type="PANTHER" id="PTHR31272:SF4">
    <property type="entry name" value="CYTOCHROME C-TYPE BIOGENESIS PROTEIN HI_1454-RELATED"/>
    <property type="match status" value="1"/>
</dbReference>
<protein>
    <submittedName>
        <fullName evidence="8">Cytochrome c biogenesis protein CcdA</fullName>
    </submittedName>
</protein>
<evidence type="ECO:0000259" key="7">
    <source>
        <dbReference type="Pfam" id="PF02683"/>
    </source>
</evidence>
<comment type="subcellular location">
    <subcellularLocation>
        <location evidence="1">Membrane</location>
        <topology evidence="1">Multi-pass membrane protein</topology>
    </subcellularLocation>
</comment>